<comment type="similarity">
    <text evidence="1">Belongs to the CsgA/CsgB family.</text>
</comment>
<evidence type="ECO:0000313" key="4">
    <source>
        <dbReference type="EMBL" id="MBL4918890.1"/>
    </source>
</evidence>
<evidence type="ECO:0000256" key="2">
    <source>
        <dbReference type="ARBA" id="ARBA00022729"/>
    </source>
</evidence>
<keyword evidence="2 3" id="KW-0732">Signal</keyword>
<gene>
    <name evidence="4" type="ORF">JL811_16825</name>
</gene>
<dbReference type="EMBL" id="JAESVN010000010">
    <property type="protein sequence ID" value="MBL4918890.1"/>
    <property type="molecule type" value="Genomic_DNA"/>
</dbReference>
<dbReference type="GO" id="GO:0009289">
    <property type="term" value="C:pilus"/>
    <property type="evidence" value="ECO:0007669"/>
    <property type="project" value="InterPro"/>
</dbReference>
<dbReference type="GO" id="GO:0007155">
    <property type="term" value="P:cell adhesion"/>
    <property type="evidence" value="ECO:0007669"/>
    <property type="project" value="InterPro"/>
</dbReference>
<protein>
    <recommendedName>
        <fullName evidence="6">Curlin associated repeat-containing protein</fullName>
    </recommendedName>
</protein>
<dbReference type="InterPro" id="IPR009742">
    <property type="entry name" value="Curlin_rpt"/>
</dbReference>
<keyword evidence="5" id="KW-1185">Reference proteome</keyword>
<comment type="caution">
    <text evidence="4">The sequence shown here is derived from an EMBL/GenBank/DDBJ whole genome shotgun (WGS) entry which is preliminary data.</text>
</comment>
<dbReference type="RefSeq" id="WP_202689870.1">
    <property type="nucleotide sequence ID" value="NZ_JAESVN010000010.1"/>
</dbReference>
<organism evidence="4 5">
    <name type="scientific">Szabonella alba</name>
    <dbReference type="NCBI Taxonomy" id="2804194"/>
    <lineage>
        <taxon>Bacteria</taxon>
        <taxon>Pseudomonadati</taxon>
        <taxon>Pseudomonadota</taxon>
        <taxon>Alphaproteobacteria</taxon>
        <taxon>Rhodobacterales</taxon>
        <taxon>Paracoccaceae</taxon>
        <taxon>Szabonella</taxon>
    </lineage>
</organism>
<evidence type="ECO:0000256" key="1">
    <source>
        <dbReference type="ARBA" id="ARBA00009766"/>
    </source>
</evidence>
<feature type="chain" id="PRO_5035447116" description="Curlin associated repeat-containing protein" evidence="3">
    <location>
        <begin position="22"/>
        <end position="420"/>
    </location>
</feature>
<name>A0A8K0VFL7_9RHOB</name>
<dbReference type="Pfam" id="PF07012">
    <property type="entry name" value="Curlin_rpt"/>
    <property type="match status" value="1"/>
</dbReference>
<evidence type="ECO:0008006" key="6">
    <source>
        <dbReference type="Google" id="ProtNLM"/>
    </source>
</evidence>
<dbReference type="AlphaFoldDB" id="A0A8K0VFL7"/>
<feature type="signal peptide" evidence="3">
    <location>
        <begin position="1"/>
        <end position="21"/>
    </location>
</feature>
<proteinExistence type="inferred from homology"/>
<evidence type="ECO:0000313" key="5">
    <source>
        <dbReference type="Proteomes" id="UP000648908"/>
    </source>
</evidence>
<reference evidence="4" key="1">
    <citation type="submission" date="2021-01" db="EMBL/GenBank/DDBJ databases">
        <title>Tabrizicola alba sp. nov. a motile alkaliphilic bacterium isolated from a soda lake.</title>
        <authorList>
            <person name="Szuroczki S."/>
            <person name="Abbaszade G."/>
            <person name="Schumann P."/>
            <person name="Toth E."/>
        </authorList>
    </citation>
    <scope>NUCLEOTIDE SEQUENCE</scope>
    <source>
        <strain evidence="4">DMG-N-6</strain>
    </source>
</reference>
<evidence type="ECO:0000256" key="3">
    <source>
        <dbReference type="SAM" id="SignalP"/>
    </source>
</evidence>
<sequence>MKRVLYTTTCLLLISTTGALADNNEAWLDQSGTANVALIQQTGADNDAGSNAQNIRQVNQRNQLTILQGGSGNAIGLEANSNGGEAGIYQISNRDGVNGNIIDIEQASDSNTVGAISQTSTGTMSNLQRNTVNIEQSGGNGNRVGSVQQWRQSSRGNFTDIAQTGASNTIERVSQYSPSSGGGNARNELNVTMSGDDNGNGVLTGAADMSGAIASTLIQGEAAKRGSNNRATLIISGNTNQFGVTQYGDQNTVGTLTISGDLNEVGTYQDGSLNVIAVAEVDGTFNNVGVEQIGTSNSGSVDISGNSNGLLMRQIGGTNIATAMITGNDNGWNQSLSGNAGLVAGGMPSGLIEQIGDNNTAHLAVTGDMNAFALSSFGAGNTINGSVTGDSNQVAVVQAGDMNTANFTQIGNGNNAGILQ</sequence>
<accession>A0A8K0VFL7</accession>
<dbReference type="Proteomes" id="UP000648908">
    <property type="component" value="Unassembled WGS sequence"/>
</dbReference>